<name>A5FZ17_ACICJ</name>
<gene>
    <name evidence="13" type="ordered locus">Acry_1643</name>
</gene>
<dbReference type="GO" id="GO:0005886">
    <property type="term" value="C:plasma membrane"/>
    <property type="evidence" value="ECO:0007669"/>
    <property type="project" value="UniProtKB-SubCell"/>
</dbReference>
<dbReference type="InterPro" id="IPR006260">
    <property type="entry name" value="TonB/TolA_C"/>
</dbReference>
<evidence type="ECO:0000256" key="2">
    <source>
        <dbReference type="ARBA" id="ARBA00006555"/>
    </source>
</evidence>
<keyword evidence="4 10" id="KW-1003">Cell membrane</keyword>
<comment type="subcellular location">
    <subcellularLocation>
        <location evidence="1 10">Cell inner membrane</location>
        <topology evidence="1 10">Single-pass membrane protein</topology>
        <orientation evidence="1 10">Periplasmic side</orientation>
    </subcellularLocation>
</comment>
<organism evidence="13 14">
    <name type="scientific">Acidiphilium cryptum (strain JF-5)</name>
    <dbReference type="NCBI Taxonomy" id="349163"/>
    <lineage>
        <taxon>Bacteria</taxon>
        <taxon>Pseudomonadati</taxon>
        <taxon>Pseudomonadota</taxon>
        <taxon>Alphaproteobacteria</taxon>
        <taxon>Acetobacterales</taxon>
        <taxon>Acidocellaceae</taxon>
        <taxon>Acidiphilium</taxon>
    </lineage>
</organism>
<dbReference type="Gene3D" id="3.30.1150.10">
    <property type="match status" value="1"/>
</dbReference>
<dbReference type="PANTHER" id="PTHR33446">
    <property type="entry name" value="PROTEIN TONB-RELATED"/>
    <property type="match status" value="1"/>
</dbReference>
<evidence type="ECO:0000256" key="4">
    <source>
        <dbReference type="ARBA" id="ARBA00022475"/>
    </source>
</evidence>
<evidence type="ECO:0000256" key="9">
    <source>
        <dbReference type="ARBA" id="ARBA00023136"/>
    </source>
</evidence>
<feature type="region of interest" description="Disordered" evidence="11">
    <location>
        <begin position="16"/>
        <end position="38"/>
    </location>
</feature>
<evidence type="ECO:0000256" key="6">
    <source>
        <dbReference type="ARBA" id="ARBA00022692"/>
    </source>
</evidence>
<evidence type="ECO:0000256" key="3">
    <source>
        <dbReference type="ARBA" id="ARBA00022448"/>
    </source>
</evidence>
<dbReference type="HOGENOM" id="CLU_971910_0_0_5"/>
<evidence type="ECO:0000313" key="14">
    <source>
        <dbReference type="Proteomes" id="UP000000245"/>
    </source>
</evidence>
<feature type="compositionally biased region" description="Pro residues" evidence="11">
    <location>
        <begin position="135"/>
        <end position="156"/>
    </location>
</feature>
<dbReference type="GO" id="GO:0031992">
    <property type="term" value="F:energy transducer activity"/>
    <property type="evidence" value="ECO:0007669"/>
    <property type="project" value="InterPro"/>
</dbReference>
<keyword evidence="3 10" id="KW-0813">Transport</keyword>
<dbReference type="eggNOG" id="COG0810">
    <property type="taxonomic scope" value="Bacteria"/>
</dbReference>
<dbReference type="PROSITE" id="PS52015">
    <property type="entry name" value="TONB_CTD"/>
    <property type="match status" value="1"/>
</dbReference>
<dbReference type="InterPro" id="IPR003538">
    <property type="entry name" value="TonB"/>
</dbReference>
<evidence type="ECO:0000313" key="13">
    <source>
        <dbReference type="EMBL" id="ABQ30849.1"/>
    </source>
</evidence>
<dbReference type="GO" id="GO:0015891">
    <property type="term" value="P:siderophore transport"/>
    <property type="evidence" value="ECO:0007669"/>
    <property type="project" value="InterPro"/>
</dbReference>
<sequence length="337" mass="36722">MRSVWWRTATRWKAMRADTDRPTTTARPPTRRPATTPIRITDPVRAGGAALGAAPPPMTRERRRRPRWRIPLPVSLALHAAILLLLLYVVHSRRLPEPQPESGIAVVFQNSGLTHTAKRNAAPKTPTHAPNAVPNLPPPPPQPQPAPRPAPSPAPLPAVHLNMKPFTPPAMQAAIIPQAPPVPKSPPHPARPAPRHSYMVMNGMSFGTRPTTALAHRSTALNLAPAAPDFNRHAPDIVFKGKAGPDWQSAFNKWVNTHDYYPEGAAAQGQQGSVTVSFTVLPDGRVIDLRMVRRSGAPLLDMAWYGLFNGAHVPKFPPGSKAKSEQVTATIHYILIH</sequence>
<accession>A5FZ17</accession>
<dbReference type="PRINTS" id="PR01374">
    <property type="entry name" value="TONBPROTEIN"/>
</dbReference>
<comment type="similarity">
    <text evidence="2 10">Belongs to the TonB family.</text>
</comment>
<keyword evidence="5 10" id="KW-0997">Cell inner membrane</keyword>
<protein>
    <recommendedName>
        <fullName evidence="10">Protein TonB</fullName>
    </recommendedName>
</protein>
<dbReference type="GO" id="GO:0030288">
    <property type="term" value="C:outer membrane-bounded periplasmic space"/>
    <property type="evidence" value="ECO:0007669"/>
    <property type="project" value="InterPro"/>
</dbReference>
<proteinExistence type="inferred from homology"/>
<feature type="transmembrane region" description="Helical" evidence="10">
    <location>
        <begin position="70"/>
        <end position="90"/>
    </location>
</feature>
<evidence type="ECO:0000256" key="5">
    <source>
        <dbReference type="ARBA" id="ARBA00022519"/>
    </source>
</evidence>
<evidence type="ECO:0000256" key="8">
    <source>
        <dbReference type="ARBA" id="ARBA00022989"/>
    </source>
</evidence>
<dbReference type="InterPro" id="IPR037682">
    <property type="entry name" value="TonB_C"/>
</dbReference>
<keyword evidence="10" id="KW-0735">Signal-anchor</keyword>
<evidence type="ECO:0000256" key="10">
    <source>
        <dbReference type="RuleBase" id="RU362123"/>
    </source>
</evidence>
<dbReference type="InterPro" id="IPR051045">
    <property type="entry name" value="TonB-dependent_transducer"/>
</dbReference>
<keyword evidence="8 10" id="KW-1133">Transmembrane helix</keyword>
<dbReference type="NCBIfam" id="TIGR01352">
    <property type="entry name" value="tonB_Cterm"/>
    <property type="match status" value="1"/>
</dbReference>
<keyword evidence="14" id="KW-1185">Reference proteome</keyword>
<evidence type="ECO:0000256" key="1">
    <source>
        <dbReference type="ARBA" id="ARBA00004383"/>
    </source>
</evidence>
<dbReference type="KEGG" id="acr:Acry_1643"/>
<keyword evidence="7 10" id="KW-0653">Protein transport</keyword>
<dbReference type="SUPFAM" id="SSF74653">
    <property type="entry name" value="TolA/TonB C-terminal domain"/>
    <property type="match status" value="1"/>
</dbReference>
<keyword evidence="9 10" id="KW-0472">Membrane</keyword>
<dbReference type="AlphaFoldDB" id="A5FZ17"/>
<keyword evidence="6 10" id="KW-0812">Transmembrane</keyword>
<feature type="region of interest" description="Disordered" evidence="11">
    <location>
        <begin position="118"/>
        <end position="159"/>
    </location>
</feature>
<dbReference type="STRING" id="349163.Acry_1643"/>
<dbReference type="Pfam" id="PF03544">
    <property type="entry name" value="TonB_C"/>
    <property type="match status" value="1"/>
</dbReference>
<dbReference type="GO" id="GO:0055085">
    <property type="term" value="P:transmembrane transport"/>
    <property type="evidence" value="ECO:0007669"/>
    <property type="project" value="InterPro"/>
</dbReference>
<feature type="domain" description="TonB C-terminal" evidence="12">
    <location>
        <begin position="246"/>
        <end position="337"/>
    </location>
</feature>
<comment type="function">
    <text evidence="10">Interacts with outer membrane receptor proteins that carry out high-affinity binding and energy dependent uptake into the periplasmic space of specific substrates. It could act to transduce energy from the cytoplasmic membrane to specific energy-requiring processes in the outer membrane, resulting in the release into the periplasm of ligands bound by these outer membrane proteins.</text>
</comment>
<evidence type="ECO:0000256" key="7">
    <source>
        <dbReference type="ARBA" id="ARBA00022927"/>
    </source>
</evidence>
<evidence type="ECO:0000256" key="11">
    <source>
        <dbReference type="SAM" id="MobiDB-lite"/>
    </source>
</evidence>
<dbReference type="Proteomes" id="UP000000245">
    <property type="component" value="Chromosome"/>
</dbReference>
<feature type="compositionally biased region" description="Low complexity" evidence="11">
    <location>
        <begin position="22"/>
        <end position="38"/>
    </location>
</feature>
<dbReference type="GO" id="GO:0015031">
    <property type="term" value="P:protein transport"/>
    <property type="evidence" value="ECO:0007669"/>
    <property type="project" value="UniProtKB-UniRule"/>
</dbReference>
<evidence type="ECO:0000259" key="12">
    <source>
        <dbReference type="PROSITE" id="PS52015"/>
    </source>
</evidence>
<reference evidence="13 14" key="1">
    <citation type="submission" date="2007-05" db="EMBL/GenBank/DDBJ databases">
        <title>Complete sequence of chromosome of Acidiphilium cryptum JF-5.</title>
        <authorList>
            <consortium name="US DOE Joint Genome Institute"/>
            <person name="Copeland A."/>
            <person name="Lucas S."/>
            <person name="Lapidus A."/>
            <person name="Barry K."/>
            <person name="Detter J.C."/>
            <person name="Glavina del Rio T."/>
            <person name="Hammon N."/>
            <person name="Israni S."/>
            <person name="Dalin E."/>
            <person name="Tice H."/>
            <person name="Pitluck S."/>
            <person name="Sims D."/>
            <person name="Brettin T."/>
            <person name="Bruce D."/>
            <person name="Han C."/>
            <person name="Schmutz J."/>
            <person name="Larimer F."/>
            <person name="Land M."/>
            <person name="Hauser L."/>
            <person name="Kyrpides N."/>
            <person name="Kim E."/>
            <person name="Magnuson T."/>
            <person name="Richardson P."/>
        </authorList>
    </citation>
    <scope>NUCLEOTIDE SEQUENCE [LARGE SCALE GENOMIC DNA]</scope>
    <source>
        <strain evidence="13 14">JF-5</strain>
    </source>
</reference>
<dbReference type="EMBL" id="CP000697">
    <property type="protein sequence ID" value="ABQ30849.1"/>
    <property type="molecule type" value="Genomic_DNA"/>
</dbReference>